<evidence type="ECO:0000313" key="1">
    <source>
        <dbReference type="EMBL" id="PWG63287.1"/>
    </source>
</evidence>
<keyword evidence="2" id="KW-1185">Reference proteome</keyword>
<name>A0A2U2N2J2_9GAMM</name>
<comment type="caution">
    <text evidence="1">The sequence shown here is derived from an EMBL/GenBank/DDBJ whole genome shotgun (WGS) entry which is preliminary data.</text>
</comment>
<proteinExistence type="predicted"/>
<dbReference type="AlphaFoldDB" id="A0A2U2N2J2"/>
<gene>
    <name evidence="1" type="ORF">DEM34_09450</name>
</gene>
<accession>A0A2U2N2J2</accession>
<reference evidence="1 2" key="1">
    <citation type="submission" date="2018-05" db="EMBL/GenBank/DDBJ databases">
        <title>Spiribacter halobius sp. nov., a moderately halophilic bacterium isolated from marine solar saltern.</title>
        <authorList>
            <person name="Zheng W.-S."/>
            <person name="Lu D.-C."/>
            <person name="Du Z.-J."/>
        </authorList>
    </citation>
    <scope>NUCLEOTIDE SEQUENCE [LARGE SCALE GENOMIC DNA]</scope>
    <source>
        <strain evidence="1 2">E85</strain>
    </source>
</reference>
<sequence length="161" mass="18608">MQEQPCATLSEWRIYQIGKSGTSHLVGYCLEQDKWRRTTAITEFSLEDMTARTESGRKYALSGPPDHKQGRALGVWLAECQRTGIKSYRDVTDLLLMDVSSPDLRAWETNIARIRQHPDSIDPEAERRRAEIRRELEAHFAEHPEELDRLCAFLNPPNRKS</sequence>
<dbReference type="Proteomes" id="UP000245474">
    <property type="component" value="Unassembled WGS sequence"/>
</dbReference>
<evidence type="ECO:0000313" key="2">
    <source>
        <dbReference type="Proteomes" id="UP000245474"/>
    </source>
</evidence>
<dbReference type="EMBL" id="QFFI01000012">
    <property type="protein sequence ID" value="PWG63287.1"/>
    <property type="molecule type" value="Genomic_DNA"/>
</dbReference>
<protein>
    <submittedName>
        <fullName evidence="1">Uncharacterized protein</fullName>
    </submittedName>
</protein>
<organism evidence="1 2">
    <name type="scientific">Sediminicurvatus halobius</name>
    <dbReference type="NCBI Taxonomy" id="2182432"/>
    <lineage>
        <taxon>Bacteria</taxon>
        <taxon>Pseudomonadati</taxon>
        <taxon>Pseudomonadota</taxon>
        <taxon>Gammaproteobacteria</taxon>
        <taxon>Chromatiales</taxon>
        <taxon>Ectothiorhodospiraceae</taxon>
        <taxon>Sediminicurvatus</taxon>
    </lineage>
</organism>